<dbReference type="PANTHER" id="PTHR23069:SF7">
    <property type="entry name" value="P-LOOP CONTAINING NUCLEOSIDE TRIPHOSPHATE HYDROLASES SUPERFAMILY PROTEIN"/>
    <property type="match status" value="1"/>
</dbReference>
<dbReference type="GO" id="GO:0045815">
    <property type="term" value="P:transcription initiation-coupled chromatin remodeling"/>
    <property type="evidence" value="ECO:0007669"/>
    <property type="project" value="TreeGrafter"/>
</dbReference>
<feature type="compositionally biased region" description="Low complexity" evidence="6">
    <location>
        <begin position="397"/>
        <end position="421"/>
    </location>
</feature>
<dbReference type="InterPro" id="IPR003959">
    <property type="entry name" value="ATPase_AAA_core"/>
</dbReference>
<dbReference type="EMBL" id="CAJNNV010025017">
    <property type="protein sequence ID" value="CAE8611317.1"/>
    <property type="molecule type" value="Genomic_DNA"/>
</dbReference>
<feature type="coiled-coil region" evidence="5">
    <location>
        <begin position="1352"/>
        <end position="1402"/>
    </location>
</feature>
<dbReference type="CDD" id="cd09901">
    <property type="entry name" value="H3TH_FEN1-like"/>
    <property type="match status" value="1"/>
</dbReference>
<dbReference type="GO" id="GO:0005524">
    <property type="term" value="F:ATP binding"/>
    <property type="evidence" value="ECO:0007669"/>
    <property type="project" value="UniProtKB-KW"/>
</dbReference>
<feature type="domain" description="XPG-I" evidence="8">
    <location>
        <begin position="2"/>
        <end position="73"/>
    </location>
</feature>
<dbReference type="GO" id="GO:0003682">
    <property type="term" value="F:chromatin binding"/>
    <property type="evidence" value="ECO:0007669"/>
    <property type="project" value="TreeGrafter"/>
</dbReference>
<dbReference type="GO" id="GO:0016788">
    <property type="term" value="F:hydrolase activity, acting on ester bonds"/>
    <property type="evidence" value="ECO:0007669"/>
    <property type="project" value="InterPro"/>
</dbReference>
<dbReference type="GO" id="GO:0003677">
    <property type="term" value="F:DNA binding"/>
    <property type="evidence" value="ECO:0007669"/>
    <property type="project" value="InterPro"/>
</dbReference>
<dbReference type="PRINTS" id="PR00853">
    <property type="entry name" value="XPGRADSUPER"/>
</dbReference>
<dbReference type="FunFam" id="3.40.50.300:FF:000061">
    <property type="entry name" value="ATPase family, AAA domain-containing 2"/>
    <property type="match status" value="1"/>
</dbReference>
<gene>
    <name evidence="9" type="ORF">PGLA1383_LOCUS29121</name>
</gene>
<dbReference type="InterPro" id="IPR006084">
    <property type="entry name" value="XPG/Rad2"/>
</dbReference>
<keyword evidence="5" id="KW-0175">Coiled coil</keyword>
<dbReference type="InterPro" id="IPR019974">
    <property type="entry name" value="XPG_CS"/>
</dbReference>
<dbReference type="GO" id="GO:0016887">
    <property type="term" value="F:ATP hydrolysis activity"/>
    <property type="evidence" value="ECO:0007669"/>
    <property type="project" value="InterPro"/>
</dbReference>
<evidence type="ECO:0000313" key="9">
    <source>
        <dbReference type="EMBL" id="CAE8611317.1"/>
    </source>
</evidence>
<dbReference type="Gene3D" id="3.40.50.1010">
    <property type="entry name" value="5'-nuclease"/>
    <property type="match status" value="1"/>
</dbReference>
<reference evidence="9" key="1">
    <citation type="submission" date="2021-02" db="EMBL/GenBank/DDBJ databases">
        <authorList>
            <person name="Dougan E. K."/>
            <person name="Rhodes N."/>
            <person name="Thang M."/>
            <person name="Chan C."/>
        </authorList>
    </citation>
    <scope>NUCLEOTIDE SEQUENCE</scope>
</reference>
<dbReference type="SMART" id="SM00279">
    <property type="entry name" value="HhH2"/>
    <property type="match status" value="1"/>
</dbReference>
<name>A0A813FHE1_POLGL</name>
<dbReference type="PROSITE" id="PS00842">
    <property type="entry name" value="XPG_2"/>
    <property type="match status" value="1"/>
</dbReference>
<evidence type="ECO:0000259" key="7">
    <source>
        <dbReference type="SMART" id="SM00382"/>
    </source>
</evidence>
<dbReference type="InterPro" id="IPR029060">
    <property type="entry name" value="PIN-like_dom_sf"/>
</dbReference>
<dbReference type="PANTHER" id="PTHR23069">
    <property type="entry name" value="AAA DOMAIN-CONTAINING"/>
    <property type="match status" value="1"/>
</dbReference>
<proteinExistence type="inferred from homology"/>
<keyword evidence="3" id="KW-0067">ATP-binding</keyword>
<sequence length="1628" mass="173782">MKIQGVECIVAPCEADAQLAHLALTGRIDVCVSEDSDLLAFGCPRVLFGFDPRSGRGREVKLSDLGLCRGLAPYRLAAESLPDLCVLAGCDYLPSLPRLGIKTVAQLLHRSGGKVSRALQLARREGIPVPGDFERQFEEARLVFASQVVFNTTTAHLQPLRPLPALAPEDKPRILDFLGLNLYTDEMAKGIAEGRVNPFTLESFLVPSVRAVSTPCRSTLEVSQALVVKKCKSTVEVSTVEGQQLVCERLQSAEIALFEGGTVELASSQQFRPPPQHVAVDLASSQQFRPAPQPVAASQSVQLAELEKNVQNTHLARTEDPAKKSNKDGAYWEKYEASWESKDGAYWERHDASWASKDGAYWDREENDVVDLVQAKAVAISSAGSSISIHSLSASTSASQPSSLAGSSISISSSSTSTSASQRFRRPRPVEAVAVQLGTSSLCAEVLQSAASASSGPKGADAVSADRQSALPSAAWKLKSAELKGAAGAGSIFFGRDNRTTSDGTAFCTQGCLGLVPPGLTRPRAMAVLVSLLELLKLLTRRLQFNELRTQHRLVAPSMGCLGFARQKLERGVEWSSPQADGEDKSSLGRQHGAAREGLRGRSPTVRLSSFTDWNSKICVALTSKPGKQDSGTGTLNPMRLLQAEPVQAEPVNVSGFEGWARAFSLSEDSIGGRKSQIDALKECTLLPLLYPELYTALGVKPPQGVLLHGPPGCGKTLAARALAGSCHKAGLPVSFFACRGGDIQSKYVGEAEQRLCGLFEAAQRAAPSIIFFDELDGLAPSRSESGGEGGTAHQNAVVATLLALMDGLVGRGQVVVIGATNRPDLLDHALRRPGRFDRELSFGLPDASERLQILQLNVKLWPASSRDAGVGGASEDFLRKLAVEGTAGLSGADLRALCAEAAICSIRRSFPQIYTELTRLRVDPQSLQVTEQDIAVALAAVATPAARARGDCGGSGMDAARAAIEPLAPELTSLLEPSLRHVQQALAQLFPPWGRGGQGGSMGSVGNGQMELPPTFVSRISQALLGTKVLLRFADRQLLSMLEKSLPWGSELPTFLLDVDLASKGSSFLLRTVRAAAAAAPSILLVSCLDQWLPGADAGATLLSDGPEWLWLALNDAFRELPVERPVLVIGTCCSGQDVPAQAPTSMAVAQAKPEPLQRSPSPSPMRTRSRSKRRRVAVSDDEPMPEAPLPESPVASPLSQIRALFDEELVVPNPGAKEAKAFFANLLRQGICSLLELMLEQQHLQGKQPELEVADSGAAGGACLAQLSPEEIARQEQEERYWRRHFRNQVRQVLQALSRYSRFSPFGLRREDLLEAVSKCGGKAANADASAPLTLTEMCDRNDADGYSSVEAVRQDFHKLQANMQSVMENLQSLPVKQLLSHAKELVDKAEAKLDCIDESVVRMLGTMCARQLRRQAGLDRRAETVKAAEKAASSDSALVGETPEKARRGGAAVAVKPFGSQTAKSGTDVASTDMLSAFKEAVQLGVEVLLTEGTGRAASGHGFLTTVLRQGRGVQREFYHAILAAANCSGGLGPGLGAFPLSVAGSRNSCGGAMLLQQLADAFAKWYTAPELSGDGKTVAWFRSHRVSTFLRWAQTHKKGSSLARKLSCDAVTALLAPPCRTATE</sequence>
<feature type="domain" description="AAA+ ATPase" evidence="7">
    <location>
        <begin position="702"/>
        <end position="847"/>
    </location>
</feature>
<dbReference type="InterPro" id="IPR003593">
    <property type="entry name" value="AAA+_ATPase"/>
</dbReference>
<evidence type="ECO:0008006" key="11">
    <source>
        <dbReference type="Google" id="ProtNLM"/>
    </source>
</evidence>
<comment type="caution">
    <text evidence="9">The sequence shown here is derived from an EMBL/GenBank/DDBJ whole genome shotgun (WGS) entry which is preliminary data.</text>
</comment>
<comment type="similarity">
    <text evidence="1">Belongs to the AAA ATPase family.</text>
</comment>
<dbReference type="Gene3D" id="3.40.50.300">
    <property type="entry name" value="P-loop containing nucleotide triphosphate hydrolases"/>
    <property type="match status" value="1"/>
</dbReference>
<dbReference type="SUPFAM" id="SSF52540">
    <property type="entry name" value="P-loop containing nucleoside triphosphate hydrolases"/>
    <property type="match status" value="1"/>
</dbReference>
<organism evidence="9 10">
    <name type="scientific">Polarella glacialis</name>
    <name type="common">Dinoflagellate</name>
    <dbReference type="NCBI Taxonomy" id="89957"/>
    <lineage>
        <taxon>Eukaryota</taxon>
        <taxon>Sar</taxon>
        <taxon>Alveolata</taxon>
        <taxon>Dinophyceae</taxon>
        <taxon>Suessiales</taxon>
        <taxon>Suessiaceae</taxon>
        <taxon>Polarella</taxon>
    </lineage>
</organism>
<dbReference type="Pfam" id="PF17862">
    <property type="entry name" value="AAA_lid_3"/>
    <property type="match status" value="1"/>
</dbReference>
<dbReference type="Gene3D" id="1.10.8.60">
    <property type="match status" value="1"/>
</dbReference>
<protein>
    <recommendedName>
        <fullName evidence="11">Exonuclease 1</fullName>
    </recommendedName>
</protein>
<dbReference type="GO" id="GO:0005634">
    <property type="term" value="C:nucleus"/>
    <property type="evidence" value="ECO:0007669"/>
    <property type="project" value="TreeGrafter"/>
</dbReference>
<feature type="compositionally biased region" description="Basic residues" evidence="6">
    <location>
        <begin position="1169"/>
        <end position="1178"/>
    </location>
</feature>
<keyword evidence="10" id="KW-1185">Reference proteome</keyword>
<dbReference type="InterPro" id="IPR006086">
    <property type="entry name" value="XPG-I_dom"/>
</dbReference>
<evidence type="ECO:0000313" key="10">
    <source>
        <dbReference type="Proteomes" id="UP000654075"/>
    </source>
</evidence>
<evidence type="ECO:0000256" key="4">
    <source>
        <dbReference type="ARBA" id="ARBA00023117"/>
    </source>
</evidence>
<accession>A0A813FHE1</accession>
<dbReference type="PROSITE" id="PS00674">
    <property type="entry name" value="AAA"/>
    <property type="match status" value="1"/>
</dbReference>
<dbReference type="Pfam" id="PF00004">
    <property type="entry name" value="AAA"/>
    <property type="match status" value="1"/>
</dbReference>
<dbReference type="GO" id="GO:0006334">
    <property type="term" value="P:nucleosome assembly"/>
    <property type="evidence" value="ECO:0007669"/>
    <property type="project" value="TreeGrafter"/>
</dbReference>
<dbReference type="InterPro" id="IPR027417">
    <property type="entry name" value="P-loop_NTPase"/>
</dbReference>
<dbReference type="SMART" id="SM00484">
    <property type="entry name" value="XPGI"/>
    <property type="match status" value="1"/>
</dbReference>
<dbReference type="InterPro" id="IPR036279">
    <property type="entry name" value="5-3_exonuclease_C_sf"/>
</dbReference>
<dbReference type="InterPro" id="IPR003960">
    <property type="entry name" value="ATPase_AAA_CS"/>
</dbReference>
<keyword evidence="4" id="KW-0103">Bromodomain</keyword>
<dbReference type="Gene3D" id="1.10.150.20">
    <property type="entry name" value="5' to 3' exonuclease, C-terminal subdomain"/>
    <property type="match status" value="1"/>
</dbReference>
<dbReference type="GO" id="GO:0006337">
    <property type="term" value="P:nucleosome disassembly"/>
    <property type="evidence" value="ECO:0007669"/>
    <property type="project" value="TreeGrafter"/>
</dbReference>
<dbReference type="SUPFAM" id="SSF47807">
    <property type="entry name" value="5' to 3' exonuclease, C-terminal subdomain"/>
    <property type="match status" value="1"/>
</dbReference>
<dbReference type="Proteomes" id="UP000654075">
    <property type="component" value="Unassembled WGS sequence"/>
</dbReference>
<dbReference type="GO" id="GO:0042393">
    <property type="term" value="F:histone binding"/>
    <property type="evidence" value="ECO:0007669"/>
    <property type="project" value="TreeGrafter"/>
</dbReference>
<evidence type="ECO:0000259" key="8">
    <source>
        <dbReference type="SMART" id="SM00484"/>
    </source>
</evidence>
<dbReference type="SUPFAM" id="SSF88723">
    <property type="entry name" value="PIN domain-like"/>
    <property type="match status" value="1"/>
</dbReference>
<evidence type="ECO:0000256" key="1">
    <source>
        <dbReference type="ARBA" id="ARBA00006914"/>
    </source>
</evidence>
<dbReference type="OrthoDB" id="5421at2759"/>
<dbReference type="GO" id="GO:0004518">
    <property type="term" value="F:nuclease activity"/>
    <property type="evidence" value="ECO:0007669"/>
    <property type="project" value="InterPro"/>
</dbReference>
<dbReference type="InterPro" id="IPR008918">
    <property type="entry name" value="HhH2"/>
</dbReference>
<evidence type="ECO:0000256" key="3">
    <source>
        <dbReference type="ARBA" id="ARBA00022840"/>
    </source>
</evidence>
<feature type="region of interest" description="Disordered" evidence="6">
    <location>
        <begin position="1145"/>
        <end position="1197"/>
    </location>
</feature>
<dbReference type="SMART" id="SM00382">
    <property type="entry name" value="AAA"/>
    <property type="match status" value="1"/>
</dbReference>
<dbReference type="InterPro" id="IPR041569">
    <property type="entry name" value="AAA_lid_3"/>
</dbReference>
<feature type="region of interest" description="Disordered" evidence="6">
    <location>
        <begin position="397"/>
        <end position="425"/>
    </location>
</feature>
<dbReference type="InterPro" id="IPR045199">
    <property type="entry name" value="ATAD2-like"/>
</dbReference>
<evidence type="ECO:0000256" key="6">
    <source>
        <dbReference type="SAM" id="MobiDB-lite"/>
    </source>
</evidence>
<feature type="region of interest" description="Disordered" evidence="6">
    <location>
        <begin position="573"/>
        <end position="602"/>
    </location>
</feature>
<evidence type="ECO:0000256" key="2">
    <source>
        <dbReference type="ARBA" id="ARBA00022741"/>
    </source>
</evidence>
<evidence type="ECO:0000256" key="5">
    <source>
        <dbReference type="SAM" id="Coils"/>
    </source>
</evidence>
<keyword evidence="2" id="KW-0547">Nucleotide-binding</keyword>
<dbReference type="Pfam" id="PF00867">
    <property type="entry name" value="XPG_I"/>
    <property type="match status" value="1"/>
</dbReference>